<evidence type="ECO:0000313" key="2">
    <source>
        <dbReference type="Proteomes" id="UP001165960"/>
    </source>
</evidence>
<keyword evidence="2" id="KW-1185">Reference proteome</keyword>
<accession>A0ACC2TD34</accession>
<protein>
    <submittedName>
        <fullName evidence="1">Uncharacterized protein</fullName>
    </submittedName>
</protein>
<comment type="caution">
    <text evidence="1">The sequence shown here is derived from an EMBL/GenBank/DDBJ whole genome shotgun (WGS) entry which is preliminary data.</text>
</comment>
<organism evidence="1 2">
    <name type="scientific">Entomophthora muscae</name>
    <dbReference type="NCBI Taxonomy" id="34485"/>
    <lineage>
        <taxon>Eukaryota</taxon>
        <taxon>Fungi</taxon>
        <taxon>Fungi incertae sedis</taxon>
        <taxon>Zoopagomycota</taxon>
        <taxon>Entomophthoromycotina</taxon>
        <taxon>Entomophthoromycetes</taxon>
        <taxon>Entomophthorales</taxon>
        <taxon>Entomophthoraceae</taxon>
        <taxon>Entomophthora</taxon>
    </lineage>
</organism>
<sequence length="77" mass="8609">MDIYRVMSFGTDAGDQNDYTYIDMVVHKVKIRAIIDSGAPGNIVSSRLVKKQKLATDLDYQEVFGNMSQLTTKTMCA</sequence>
<gene>
    <name evidence="1" type="ORF">DSO57_1026643</name>
</gene>
<name>A0ACC2TD34_9FUNG</name>
<proteinExistence type="predicted"/>
<dbReference type="EMBL" id="QTSX02002997">
    <property type="protein sequence ID" value="KAJ9072523.1"/>
    <property type="molecule type" value="Genomic_DNA"/>
</dbReference>
<dbReference type="Proteomes" id="UP001165960">
    <property type="component" value="Unassembled WGS sequence"/>
</dbReference>
<evidence type="ECO:0000313" key="1">
    <source>
        <dbReference type="EMBL" id="KAJ9072523.1"/>
    </source>
</evidence>
<reference evidence="1" key="1">
    <citation type="submission" date="2022-04" db="EMBL/GenBank/DDBJ databases">
        <title>Genome of the entomopathogenic fungus Entomophthora muscae.</title>
        <authorList>
            <person name="Elya C."/>
            <person name="Lovett B.R."/>
            <person name="Lee E."/>
            <person name="Macias A.M."/>
            <person name="Hajek A.E."/>
            <person name="De Bivort B.L."/>
            <person name="Kasson M.T."/>
            <person name="De Fine Licht H.H."/>
            <person name="Stajich J.E."/>
        </authorList>
    </citation>
    <scope>NUCLEOTIDE SEQUENCE</scope>
    <source>
        <strain evidence="1">Berkeley</strain>
    </source>
</reference>